<keyword evidence="3" id="KW-1185">Reference proteome</keyword>
<dbReference type="AlphaFoldDB" id="A0A9D4C517"/>
<proteinExistence type="predicted"/>
<organism evidence="2 3">
    <name type="scientific">Dreissena polymorpha</name>
    <name type="common">Zebra mussel</name>
    <name type="synonym">Mytilus polymorpha</name>
    <dbReference type="NCBI Taxonomy" id="45954"/>
    <lineage>
        <taxon>Eukaryota</taxon>
        <taxon>Metazoa</taxon>
        <taxon>Spiralia</taxon>
        <taxon>Lophotrochozoa</taxon>
        <taxon>Mollusca</taxon>
        <taxon>Bivalvia</taxon>
        <taxon>Autobranchia</taxon>
        <taxon>Heteroconchia</taxon>
        <taxon>Euheterodonta</taxon>
        <taxon>Imparidentia</taxon>
        <taxon>Neoheterodontei</taxon>
        <taxon>Myida</taxon>
        <taxon>Dreissenoidea</taxon>
        <taxon>Dreissenidae</taxon>
        <taxon>Dreissena</taxon>
    </lineage>
</organism>
<dbReference type="EMBL" id="JAIWYP010000013">
    <property type="protein sequence ID" value="KAH3717279.1"/>
    <property type="molecule type" value="Genomic_DNA"/>
</dbReference>
<protein>
    <submittedName>
        <fullName evidence="2">Uncharacterized protein</fullName>
    </submittedName>
</protein>
<reference evidence="2" key="1">
    <citation type="journal article" date="2019" name="bioRxiv">
        <title>The Genome of the Zebra Mussel, Dreissena polymorpha: A Resource for Invasive Species Research.</title>
        <authorList>
            <person name="McCartney M.A."/>
            <person name="Auch B."/>
            <person name="Kono T."/>
            <person name="Mallez S."/>
            <person name="Zhang Y."/>
            <person name="Obille A."/>
            <person name="Becker A."/>
            <person name="Abrahante J.E."/>
            <person name="Garbe J."/>
            <person name="Badalamenti J.P."/>
            <person name="Herman A."/>
            <person name="Mangelson H."/>
            <person name="Liachko I."/>
            <person name="Sullivan S."/>
            <person name="Sone E.D."/>
            <person name="Koren S."/>
            <person name="Silverstein K.A.T."/>
            <person name="Beckman K.B."/>
            <person name="Gohl D.M."/>
        </authorList>
    </citation>
    <scope>NUCLEOTIDE SEQUENCE</scope>
    <source>
        <strain evidence="2">Duluth1</strain>
        <tissue evidence="2">Whole animal</tissue>
    </source>
</reference>
<gene>
    <name evidence="2" type="ORF">DPMN_060061</name>
</gene>
<sequence length="300" mass="33530">MRKNAPPPGGHVFQPTGTIFNFIKDTIGTNLLTKLHEDRTINVASRGLTSHKRINALSPGGHVFQATETIFVSGQDFMGKNLLTKFYDDRTINVASRVLTGFTTAIEENYLAPWRPCFSTIFELVLDIIGTNLLAKFHKDRTINVASTTNLLAKFHEDRTINVASGVLTRQMLTTHSARKAITKAHHEHIFHDWVNHATSREFTHGHVFNQAISNNCSSKFHEDWKIENIRTKFIAIPISQKQSETKYAGAQVHSHPSSSNNSRVTSDADIKTDVTMKGRTAIGKTLSPLSHETGVYMHT</sequence>
<evidence type="ECO:0000313" key="3">
    <source>
        <dbReference type="Proteomes" id="UP000828390"/>
    </source>
</evidence>
<evidence type="ECO:0000256" key="1">
    <source>
        <dbReference type="SAM" id="MobiDB-lite"/>
    </source>
</evidence>
<comment type="caution">
    <text evidence="2">The sequence shown here is derived from an EMBL/GenBank/DDBJ whole genome shotgun (WGS) entry which is preliminary data.</text>
</comment>
<feature type="compositionally biased region" description="Polar residues" evidence="1">
    <location>
        <begin position="255"/>
        <end position="266"/>
    </location>
</feature>
<dbReference type="Proteomes" id="UP000828390">
    <property type="component" value="Unassembled WGS sequence"/>
</dbReference>
<feature type="region of interest" description="Disordered" evidence="1">
    <location>
        <begin position="247"/>
        <end position="273"/>
    </location>
</feature>
<accession>A0A9D4C517</accession>
<reference evidence="2" key="2">
    <citation type="submission" date="2020-11" db="EMBL/GenBank/DDBJ databases">
        <authorList>
            <person name="McCartney M.A."/>
            <person name="Auch B."/>
            <person name="Kono T."/>
            <person name="Mallez S."/>
            <person name="Becker A."/>
            <person name="Gohl D.M."/>
            <person name="Silverstein K.A.T."/>
            <person name="Koren S."/>
            <person name="Bechman K.B."/>
            <person name="Herman A."/>
            <person name="Abrahante J.E."/>
            <person name="Garbe J."/>
        </authorList>
    </citation>
    <scope>NUCLEOTIDE SEQUENCE</scope>
    <source>
        <strain evidence="2">Duluth1</strain>
        <tissue evidence="2">Whole animal</tissue>
    </source>
</reference>
<name>A0A9D4C517_DREPO</name>
<evidence type="ECO:0000313" key="2">
    <source>
        <dbReference type="EMBL" id="KAH3717279.1"/>
    </source>
</evidence>